<organism evidence="2 3">
    <name type="scientific">Streptomyces ossamyceticus</name>
    <dbReference type="NCBI Taxonomy" id="249581"/>
    <lineage>
        <taxon>Bacteria</taxon>
        <taxon>Bacillati</taxon>
        <taxon>Actinomycetota</taxon>
        <taxon>Actinomycetes</taxon>
        <taxon>Kitasatosporales</taxon>
        <taxon>Streptomycetaceae</taxon>
        <taxon>Streptomyces</taxon>
    </lineage>
</organism>
<keyword evidence="3" id="KW-1185">Reference proteome</keyword>
<comment type="caution">
    <text evidence="2">The sequence shown here is derived from an EMBL/GenBank/DDBJ whole genome shotgun (WGS) entry which is preliminary data.</text>
</comment>
<proteinExistence type="predicted"/>
<dbReference type="Proteomes" id="UP001550210">
    <property type="component" value="Unassembled WGS sequence"/>
</dbReference>
<gene>
    <name evidence="2" type="ORF">ABZZ21_43570</name>
</gene>
<dbReference type="EMBL" id="JBEXPZ010000114">
    <property type="protein sequence ID" value="MET9851291.1"/>
    <property type="molecule type" value="Genomic_DNA"/>
</dbReference>
<dbReference type="RefSeq" id="WP_355405111.1">
    <property type="nucleotide sequence ID" value="NZ_JBEGHN010000020.1"/>
</dbReference>
<accession>A0ABV2VBT6</accession>
<reference evidence="2 3" key="1">
    <citation type="submission" date="2024-06" db="EMBL/GenBank/DDBJ databases">
        <title>The Natural Products Discovery Center: Release of the First 8490 Sequenced Strains for Exploring Actinobacteria Biosynthetic Diversity.</title>
        <authorList>
            <person name="Kalkreuter E."/>
            <person name="Kautsar S.A."/>
            <person name="Yang D."/>
            <person name="Bader C.D."/>
            <person name="Teijaro C.N."/>
            <person name="Fluegel L."/>
            <person name="Davis C.M."/>
            <person name="Simpson J.R."/>
            <person name="Lauterbach L."/>
            <person name="Steele A.D."/>
            <person name="Gui C."/>
            <person name="Meng S."/>
            <person name="Li G."/>
            <person name="Viehrig K."/>
            <person name="Ye F."/>
            <person name="Su P."/>
            <person name="Kiefer A.F."/>
            <person name="Nichols A."/>
            <person name="Cepeda A.J."/>
            <person name="Yan W."/>
            <person name="Fan B."/>
            <person name="Jiang Y."/>
            <person name="Adhikari A."/>
            <person name="Zheng C.-J."/>
            <person name="Schuster L."/>
            <person name="Cowan T.M."/>
            <person name="Smanski M.J."/>
            <person name="Chevrette M.G."/>
            <person name="De Carvalho L.P.S."/>
            <person name="Shen B."/>
        </authorList>
    </citation>
    <scope>NUCLEOTIDE SEQUENCE [LARGE SCALE GENOMIC DNA]</scope>
    <source>
        <strain evidence="2 3">NPDC006434</strain>
    </source>
</reference>
<name>A0ABV2VBT6_9ACTN</name>
<evidence type="ECO:0000313" key="3">
    <source>
        <dbReference type="Proteomes" id="UP001550210"/>
    </source>
</evidence>
<protein>
    <submittedName>
        <fullName evidence="2">Uncharacterized protein</fullName>
    </submittedName>
</protein>
<feature type="region of interest" description="Disordered" evidence="1">
    <location>
        <begin position="1"/>
        <end position="95"/>
    </location>
</feature>
<evidence type="ECO:0000256" key="1">
    <source>
        <dbReference type="SAM" id="MobiDB-lite"/>
    </source>
</evidence>
<sequence>MSSVHTLRAPSSPAQAHTPWRTRTPGQAQPWRSLTSLGLDPDPEGVPGDPVLFRAPRVPLPGSAGAEAPGTPDVVESAPVPRRPVRDHHPIPQEA</sequence>
<feature type="compositionally biased region" description="Low complexity" evidence="1">
    <location>
        <begin position="37"/>
        <end position="52"/>
    </location>
</feature>
<feature type="compositionally biased region" description="Polar residues" evidence="1">
    <location>
        <begin position="24"/>
        <end position="36"/>
    </location>
</feature>
<evidence type="ECO:0000313" key="2">
    <source>
        <dbReference type="EMBL" id="MET9851291.1"/>
    </source>
</evidence>